<dbReference type="AlphaFoldDB" id="A0AAU8N964"/>
<dbReference type="RefSeq" id="WP_366290509.1">
    <property type="nucleotide sequence ID" value="NZ_CP159992.1"/>
</dbReference>
<sequence>MYADNSSKHSTSKKQYLSAVIDLQTFQGSSTTQIPPLSLTGKGGIQV</sequence>
<reference evidence="1" key="1">
    <citation type="submission" date="2024-05" db="EMBL/GenBank/DDBJ databases">
        <title>Draft genome assemblies of 36 bacteria isolated from hibernating arctic ground squirrels.</title>
        <authorList>
            <person name="McKee H."/>
            <person name="Mullen L."/>
            <person name="Drown D.M."/>
            <person name="Duddleston K.N."/>
        </authorList>
    </citation>
    <scope>NUCLEOTIDE SEQUENCE</scope>
    <source>
        <strain evidence="1">AN1007</strain>
    </source>
</reference>
<proteinExistence type="predicted"/>
<evidence type="ECO:0000313" key="1">
    <source>
        <dbReference type="EMBL" id="XCP93633.1"/>
    </source>
</evidence>
<accession>A0AAU8N964</accession>
<organism evidence="1">
    <name type="scientific">Paenibacillus sp. AN1007</name>
    <dbReference type="NCBI Taxonomy" id="3151385"/>
    <lineage>
        <taxon>Bacteria</taxon>
        <taxon>Bacillati</taxon>
        <taxon>Bacillota</taxon>
        <taxon>Bacilli</taxon>
        <taxon>Bacillales</taxon>
        <taxon>Paenibacillaceae</taxon>
        <taxon>Paenibacillus</taxon>
    </lineage>
</organism>
<name>A0AAU8N964_9BACL</name>
<protein>
    <submittedName>
        <fullName evidence="1">Uncharacterized protein</fullName>
    </submittedName>
</protein>
<gene>
    <name evidence="1" type="ORF">ABXS70_20845</name>
</gene>
<dbReference type="EMBL" id="CP159992">
    <property type="protein sequence ID" value="XCP93633.1"/>
    <property type="molecule type" value="Genomic_DNA"/>
</dbReference>